<evidence type="ECO:0000256" key="5">
    <source>
        <dbReference type="ARBA" id="ARBA00023002"/>
    </source>
</evidence>
<comment type="pathway">
    <text evidence="1">Porphyrin-containing compound metabolism; protoporphyrin-IX biosynthesis; protoporphyrinogen-IX from coproporphyrinogen-III (O2 route): step 1/1.</text>
</comment>
<dbReference type="KEGG" id="mng:MNEG_12024"/>
<evidence type="ECO:0000256" key="2">
    <source>
        <dbReference type="ARBA" id="ARBA00010644"/>
    </source>
</evidence>
<dbReference type="Gene3D" id="3.40.1500.10">
    <property type="entry name" value="Coproporphyrinogen III oxidase, aerobic"/>
    <property type="match status" value="1"/>
</dbReference>
<dbReference type="GO" id="GO:0004109">
    <property type="term" value="F:coproporphyrinogen oxidase activity"/>
    <property type="evidence" value="ECO:0007669"/>
    <property type="project" value="UniProtKB-EC"/>
</dbReference>
<dbReference type="InterPro" id="IPR036406">
    <property type="entry name" value="Coprogen_oxidase_aer_sf"/>
</dbReference>
<evidence type="ECO:0000256" key="6">
    <source>
        <dbReference type="ARBA" id="ARBA00023244"/>
    </source>
</evidence>
<evidence type="ECO:0000313" key="8">
    <source>
        <dbReference type="EMBL" id="KIY95939.1"/>
    </source>
</evidence>
<keyword evidence="5 8" id="KW-0560">Oxidoreductase</keyword>
<dbReference type="GO" id="GO:0006782">
    <property type="term" value="P:protoporphyrinogen IX biosynthetic process"/>
    <property type="evidence" value="ECO:0007669"/>
    <property type="project" value="UniProtKB-UniPathway"/>
</dbReference>
<protein>
    <recommendedName>
        <fullName evidence="4">coproporphyrinogen oxidase</fullName>
        <ecNumber evidence="4">1.3.3.3</ecNumber>
    </recommendedName>
</protein>
<accession>A0A0D2LWT5</accession>
<keyword evidence="6" id="KW-0627">Porphyrin biosynthesis</keyword>
<evidence type="ECO:0000256" key="3">
    <source>
        <dbReference type="ARBA" id="ARBA00011738"/>
    </source>
</evidence>
<dbReference type="EMBL" id="KK103237">
    <property type="protein sequence ID" value="KIY95939.1"/>
    <property type="molecule type" value="Genomic_DNA"/>
</dbReference>
<evidence type="ECO:0000256" key="4">
    <source>
        <dbReference type="ARBA" id="ARBA00012869"/>
    </source>
</evidence>
<keyword evidence="9" id="KW-1185">Reference proteome</keyword>
<dbReference type="RefSeq" id="XP_013894959.1">
    <property type="nucleotide sequence ID" value="XM_014039505.1"/>
</dbReference>
<dbReference type="PANTHER" id="PTHR10755">
    <property type="entry name" value="COPROPORPHYRINOGEN III OXIDASE, MITOCHONDRIAL"/>
    <property type="match status" value="1"/>
</dbReference>
<comment type="subunit">
    <text evidence="3">Homodimer.</text>
</comment>
<dbReference type="UniPathway" id="UPA00251">
    <property type="reaction ID" value="UER00322"/>
</dbReference>
<reference evidence="8 9" key="1">
    <citation type="journal article" date="2013" name="BMC Genomics">
        <title>Reconstruction of the lipid metabolism for the microalga Monoraphidium neglectum from its genome sequence reveals characteristics suitable for biofuel production.</title>
        <authorList>
            <person name="Bogen C."/>
            <person name="Al-Dilaimi A."/>
            <person name="Albersmeier A."/>
            <person name="Wichmann J."/>
            <person name="Grundmann M."/>
            <person name="Rupp O."/>
            <person name="Lauersen K.J."/>
            <person name="Blifernez-Klassen O."/>
            <person name="Kalinowski J."/>
            <person name="Goesmann A."/>
            <person name="Mussgnug J.H."/>
            <person name="Kruse O."/>
        </authorList>
    </citation>
    <scope>NUCLEOTIDE SEQUENCE [LARGE SCALE GENOMIC DNA]</scope>
    <source>
        <strain evidence="8 9">SAG 48.87</strain>
    </source>
</reference>
<dbReference type="GeneID" id="25729345"/>
<dbReference type="AlphaFoldDB" id="A0A0D2LWT5"/>
<dbReference type="Pfam" id="PF01218">
    <property type="entry name" value="Coprogen_oxidas"/>
    <property type="match status" value="1"/>
</dbReference>
<sequence>MALSAHQSRVGLRANSSSICSRRALVVRATATMEAKTTRNGVGVENYISEVPETLTRPDLDTPDTMRFRFEKMIREAQDSICAAIEEIDGTKFRQDAWVRNEGGGGITRVIQDGNVWEKAGVNVSVVYGSMPAEAYRAASSNPELMAKIKAAGNSRGAVRRR</sequence>
<dbReference type="OrthoDB" id="957220at2759"/>
<dbReference type="PANTHER" id="PTHR10755:SF0">
    <property type="entry name" value="OXYGEN-DEPENDENT COPROPORPHYRINOGEN-III OXIDASE, MITOCHONDRIAL"/>
    <property type="match status" value="1"/>
</dbReference>
<dbReference type="PRINTS" id="PR00073">
    <property type="entry name" value="COPRGNOXDASE"/>
</dbReference>
<evidence type="ECO:0000256" key="1">
    <source>
        <dbReference type="ARBA" id="ARBA00005168"/>
    </source>
</evidence>
<comment type="similarity">
    <text evidence="2">Belongs to the aerobic coproporphyrinogen-III oxidase family.</text>
</comment>
<dbReference type="STRING" id="145388.A0A0D2LWT5"/>
<dbReference type="SUPFAM" id="SSF102886">
    <property type="entry name" value="Coproporphyrinogen III oxidase"/>
    <property type="match status" value="1"/>
</dbReference>
<evidence type="ECO:0000313" key="9">
    <source>
        <dbReference type="Proteomes" id="UP000054498"/>
    </source>
</evidence>
<dbReference type="InterPro" id="IPR001260">
    <property type="entry name" value="Coprogen_oxidase_aer"/>
</dbReference>
<dbReference type="GO" id="GO:0009570">
    <property type="term" value="C:chloroplast stroma"/>
    <property type="evidence" value="ECO:0007669"/>
    <property type="project" value="TreeGrafter"/>
</dbReference>
<organism evidence="8 9">
    <name type="scientific">Monoraphidium neglectum</name>
    <dbReference type="NCBI Taxonomy" id="145388"/>
    <lineage>
        <taxon>Eukaryota</taxon>
        <taxon>Viridiplantae</taxon>
        <taxon>Chlorophyta</taxon>
        <taxon>core chlorophytes</taxon>
        <taxon>Chlorophyceae</taxon>
        <taxon>CS clade</taxon>
        <taxon>Sphaeropleales</taxon>
        <taxon>Selenastraceae</taxon>
        <taxon>Monoraphidium</taxon>
    </lineage>
</organism>
<evidence type="ECO:0000256" key="7">
    <source>
        <dbReference type="ARBA" id="ARBA00049102"/>
    </source>
</evidence>
<comment type="catalytic activity">
    <reaction evidence="7">
        <text>coproporphyrinogen III + O2 + 2 H(+) = protoporphyrinogen IX + 2 CO2 + 2 H2O</text>
        <dbReference type="Rhea" id="RHEA:18257"/>
        <dbReference type="ChEBI" id="CHEBI:15377"/>
        <dbReference type="ChEBI" id="CHEBI:15378"/>
        <dbReference type="ChEBI" id="CHEBI:15379"/>
        <dbReference type="ChEBI" id="CHEBI:16526"/>
        <dbReference type="ChEBI" id="CHEBI:57307"/>
        <dbReference type="ChEBI" id="CHEBI:57309"/>
        <dbReference type="EC" id="1.3.3.3"/>
    </reaction>
</comment>
<proteinExistence type="inferred from homology"/>
<gene>
    <name evidence="8" type="ORF">MNEG_12024</name>
</gene>
<dbReference type="Proteomes" id="UP000054498">
    <property type="component" value="Unassembled WGS sequence"/>
</dbReference>
<dbReference type="EC" id="1.3.3.3" evidence="4"/>
<name>A0A0D2LWT5_9CHLO</name>